<dbReference type="EMBL" id="JAWDGP010000964">
    <property type="protein sequence ID" value="KAK3795928.1"/>
    <property type="molecule type" value="Genomic_DNA"/>
</dbReference>
<accession>A0AAE1E7N6</accession>
<protein>
    <submittedName>
        <fullName evidence="1">Uncharacterized protein</fullName>
    </submittedName>
</protein>
<gene>
    <name evidence="1" type="ORF">RRG08_060900</name>
</gene>
<reference evidence="1" key="1">
    <citation type="journal article" date="2023" name="G3 (Bethesda)">
        <title>A reference genome for the long-term kleptoplast-retaining sea slug Elysia crispata morphotype clarki.</title>
        <authorList>
            <person name="Eastman K.E."/>
            <person name="Pendleton A.L."/>
            <person name="Shaikh M.A."/>
            <person name="Suttiyut T."/>
            <person name="Ogas R."/>
            <person name="Tomko P."/>
            <person name="Gavelis G."/>
            <person name="Widhalm J.R."/>
            <person name="Wisecaver J.H."/>
        </authorList>
    </citation>
    <scope>NUCLEOTIDE SEQUENCE</scope>
    <source>
        <strain evidence="1">ECLA1</strain>
    </source>
</reference>
<comment type="caution">
    <text evidence="1">The sequence shown here is derived from an EMBL/GenBank/DDBJ whole genome shotgun (WGS) entry which is preliminary data.</text>
</comment>
<organism evidence="1 2">
    <name type="scientific">Elysia crispata</name>
    <name type="common">lettuce slug</name>
    <dbReference type="NCBI Taxonomy" id="231223"/>
    <lineage>
        <taxon>Eukaryota</taxon>
        <taxon>Metazoa</taxon>
        <taxon>Spiralia</taxon>
        <taxon>Lophotrochozoa</taxon>
        <taxon>Mollusca</taxon>
        <taxon>Gastropoda</taxon>
        <taxon>Heterobranchia</taxon>
        <taxon>Euthyneura</taxon>
        <taxon>Panpulmonata</taxon>
        <taxon>Sacoglossa</taxon>
        <taxon>Placobranchoidea</taxon>
        <taxon>Plakobranchidae</taxon>
        <taxon>Elysia</taxon>
    </lineage>
</organism>
<feature type="non-terminal residue" evidence="1">
    <location>
        <position position="1"/>
    </location>
</feature>
<dbReference type="Proteomes" id="UP001283361">
    <property type="component" value="Unassembled WGS sequence"/>
</dbReference>
<dbReference type="AlphaFoldDB" id="A0AAE1E7N6"/>
<evidence type="ECO:0000313" key="2">
    <source>
        <dbReference type="Proteomes" id="UP001283361"/>
    </source>
</evidence>
<name>A0AAE1E7N6_9GAST</name>
<proteinExistence type="predicted"/>
<evidence type="ECO:0000313" key="1">
    <source>
        <dbReference type="EMBL" id="KAK3795928.1"/>
    </source>
</evidence>
<keyword evidence="2" id="KW-1185">Reference proteome</keyword>
<sequence length="151" mass="16746">LLLIDKQAILLSFKPYHLSLLLSDKQTISPNKPYHLNSSSVTNRPLSPLFQAPYHLRASSPPVTNRPFLLSFKPYHLSLLPLSDKQTISPLFQTLSPEPPLLSDKQTISPHQPYHLSLLPCDSSASSLSNLILDSPQVTKQTISPPLKPPP</sequence>